<dbReference type="OrthoDB" id="2660074at2"/>
<evidence type="ECO:0000313" key="2">
    <source>
        <dbReference type="Proteomes" id="UP000190188"/>
    </source>
</evidence>
<dbReference type="RefSeq" id="WP_078498944.1">
    <property type="nucleotide sequence ID" value="NZ_MSZX01000004.1"/>
</dbReference>
<dbReference type="STRING" id="1324314.BVG16_12170"/>
<evidence type="ECO:0000313" key="1">
    <source>
        <dbReference type="EMBL" id="OPA78614.1"/>
    </source>
</evidence>
<name>A0A1T2XFE8_9BACL</name>
<protein>
    <submittedName>
        <fullName evidence="1">Uncharacterized protein</fullName>
    </submittedName>
</protein>
<organism evidence="1 2">
    <name type="scientific">Paenibacillus selenitireducens</name>
    <dbReference type="NCBI Taxonomy" id="1324314"/>
    <lineage>
        <taxon>Bacteria</taxon>
        <taxon>Bacillati</taxon>
        <taxon>Bacillota</taxon>
        <taxon>Bacilli</taxon>
        <taxon>Bacillales</taxon>
        <taxon>Paenibacillaceae</taxon>
        <taxon>Paenibacillus</taxon>
    </lineage>
</organism>
<sequence>MQKIVEESQGKAWRHNWGFDAPKAEKVATIFYNAGRDPDLYLISEYSEKGIQALRQLTIWTKVEGTAAFLSTSIASYERQIQDLYDEDAEHYQQLFKDHPVTFTKDSLYFTQRKEDGSYIIAVLNPDERKLYTLEMFF</sequence>
<dbReference type="EMBL" id="MSZX01000004">
    <property type="protein sequence ID" value="OPA78614.1"/>
    <property type="molecule type" value="Genomic_DNA"/>
</dbReference>
<reference evidence="1 2" key="1">
    <citation type="submission" date="2017-01" db="EMBL/GenBank/DDBJ databases">
        <title>Genome analysis of Paenibacillus selenitrireducens ES3-24.</title>
        <authorList>
            <person name="Xu D."/>
            <person name="Yao R."/>
            <person name="Zheng S."/>
        </authorList>
    </citation>
    <scope>NUCLEOTIDE SEQUENCE [LARGE SCALE GENOMIC DNA]</scope>
    <source>
        <strain evidence="1 2">ES3-24</strain>
    </source>
</reference>
<gene>
    <name evidence="1" type="ORF">BVG16_12170</name>
</gene>
<accession>A0A1T2XFE8</accession>
<comment type="caution">
    <text evidence="1">The sequence shown here is derived from an EMBL/GenBank/DDBJ whole genome shotgun (WGS) entry which is preliminary data.</text>
</comment>
<keyword evidence="2" id="KW-1185">Reference proteome</keyword>
<proteinExistence type="predicted"/>
<dbReference type="AlphaFoldDB" id="A0A1T2XFE8"/>
<dbReference type="Proteomes" id="UP000190188">
    <property type="component" value="Unassembled WGS sequence"/>
</dbReference>